<dbReference type="PROSITE" id="PS51257">
    <property type="entry name" value="PROKAR_LIPOPROTEIN"/>
    <property type="match status" value="1"/>
</dbReference>
<reference evidence="3" key="1">
    <citation type="journal article" date="2014" name="Int. J. Syst. Evol. Microbiol.">
        <title>Complete genome sequence of Corynebacterium casei LMG S-19264T (=DSM 44701T), isolated from a smear-ripened cheese.</title>
        <authorList>
            <consortium name="US DOE Joint Genome Institute (JGI-PGF)"/>
            <person name="Walter F."/>
            <person name="Albersmeier A."/>
            <person name="Kalinowski J."/>
            <person name="Ruckert C."/>
        </authorList>
    </citation>
    <scope>NUCLEOTIDE SEQUENCE</scope>
    <source>
        <strain evidence="3">NBRC 110071</strain>
    </source>
</reference>
<reference evidence="3" key="2">
    <citation type="submission" date="2023-01" db="EMBL/GenBank/DDBJ databases">
        <title>Draft genome sequence of Litoribrevibacter albus strain NBRC 110071.</title>
        <authorList>
            <person name="Sun Q."/>
            <person name="Mori K."/>
        </authorList>
    </citation>
    <scope>NUCLEOTIDE SEQUENCE</scope>
    <source>
        <strain evidence="3">NBRC 110071</strain>
    </source>
</reference>
<accession>A0AA37S8T6</accession>
<dbReference type="InterPro" id="IPR003344">
    <property type="entry name" value="Big_1_dom"/>
</dbReference>
<name>A0AA37S8T6_9GAMM</name>
<dbReference type="InterPro" id="IPR008964">
    <property type="entry name" value="Invasin/intimin_cell_adhesion"/>
</dbReference>
<dbReference type="Gene3D" id="2.60.40.10">
    <property type="entry name" value="Immunoglobulins"/>
    <property type="match status" value="2"/>
</dbReference>
<dbReference type="EMBL" id="BSNM01000011">
    <property type="protein sequence ID" value="GLQ31185.1"/>
    <property type="molecule type" value="Genomic_DNA"/>
</dbReference>
<gene>
    <name evidence="3" type="ORF">GCM10007876_16640</name>
</gene>
<evidence type="ECO:0000313" key="3">
    <source>
        <dbReference type="EMBL" id="GLQ31185.1"/>
    </source>
</evidence>
<dbReference type="AlphaFoldDB" id="A0AA37S8T6"/>
<feature type="domain" description="Big-1" evidence="2">
    <location>
        <begin position="539"/>
        <end position="611"/>
    </location>
</feature>
<proteinExistence type="inferred from homology"/>
<comment type="caution">
    <text evidence="3">The sequence shown here is derived from an EMBL/GenBank/DDBJ whole genome shotgun (WGS) entry which is preliminary data.</text>
</comment>
<keyword evidence="4" id="KW-1185">Reference proteome</keyword>
<dbReference type="Pfam" id="PF02369">
    <property type="entry name" value="Big_1"/>
    <property type="match status" value="1"/>
</dbReference>
<organism evidence="3 4">
    <name type="scientific">Litoribrevibacter albus</name>
    <dbReference type="NCBI Taxonomy" id="1473156"/>
    <lineage>
        <taxon>Bacteria</taxon>
        <taxon>Pseudomonadati</taxon>
        <taxon>Pseudomonadota</taxon>
        <taxon>Gammaproteobacteria</taxon>
        <taxon>Oceanospirillales</taxon>
        <taxon>Oceanospirillaceae</taxon>
        <taxon>Litoribrevibacter</taxon>
    </lineage>
</organism>
<dbReference type="SUPFAM" id="SSF49373">
    <property type="entry name" value="Invasin/intimin cell-adhesion fragments"/>
    <property type="match status" value="2"/>
</dbReference>
<evidence type="ECO:0000313" key="4">
    <source>
        <dbReference type="Proteomes" id="UP001161389"/>
    </source>
</evidence>
<protein>
    <submittedName>
        <fullName evidence="3">Invasin</fullName>
    </submittedName>
</protein>
<evidence type="ECO:0000259" key="2">
    <source>
        <dbReference type="Pfam" id="PF02369"/>
    </source>
</evidence>
<comment type="similarity">
    <text evidence="1">Belongs to the intimin/invasin family.</text>
</comment>
<dbReference type="InterPro" id="IPR013783">
    <property type="entry name" value="Ig-like_fold"/>
</dbReference>
<evidence type="ECO:0000256" key="1">
    <source>
        <dbReference type="ARBA" id="ARBA00010116"/>
    </source>
</evidence>
<sequence length="1034" mass="106097">MLRCGYQSLFYILFAWILAACGGGGGGGVDPNDGNIGGGSSSSSVDLVLQDSAGNPIVNISDASSAFLVASLSGSNNANRIVNFSLTEPYGRLNPSSGRAVTNSSGVASIQIFAGTEAGAGTAAVVVDTGAFDTTTYNALGDEGDSSSLPANATLEVNIYKAAAYTATPQSKTPFNSGEEITRDVRAVIEAQLSTTSATESVEGFVISFSTDLGVLNQSTALTDSNGIAYVILSAGDTAGAGTATATISGVSKGASFATAGDDVDTTTTAVTVTQDFALSSKEDTRNITTTDNGILTVGLTQGSALQYANVNVTITGQGILEYTFPGTTRTITGQSLDVITDSNGQAVLDIIPGSISGNGSVVSTYNGENTSNSINFNIIADEIQFGAIVGTDNTIINNFEESVVEIDTTSLSAGSTTVLEVAAIKGDSPATLFTESYQVSFTSSCISAGNASVDSPVTAISGIAVATYTNISCTGNDVITANATIGGQPFQATRAAGSTTDNTAIITTTSSSATSLSMTNITETLLALKNTSGLGRSETSDITFTATDSGGNAVPSQTVNFELTTDVGGITFSPASANTNANGQVTVTITSGTVPTPVRVKANMTVGATTISTVSEQLNIGVGLPDQDSFSQALESFAVQAYNGANVQNTITLSAADHFGNPVVSGTTFTVIADKGGRVGSVNNNNAQASCEVTNQSEATQGSCTLTWLSSGDNPDVDLNRSVRTNIAPLSRGKNDRFGRTNVLAYAIGEETFYDSNGNGVFDVECSNCIDTNGDGTLDGNLDINGDSVIDSSVSEAFDDMGEPFADINEDGVYTNDQIDANDPTPGDDSDDITEAFVDFNSNLTYDGPDGLFNGALCSQAAIAEGHCASLTYVWDEDTFVISTDDGIFYIRDSDPLAGNYEYEQSGNPPSSDEVSTDITNLTGDVPQYDNGTELVNGIELSTTNSSETVYILITDNNGNNIPAGSEITFTCSNCDVTAGSSQTASNSTNPSAYSVTLARPTSVNQVSGQLSIEYQTPDGTSRSASYTVVTPF</sequence>
<dbReference type="Proteomes" id="UP001161389">
    <property type="component" value="Unassembled WGS sequence"/>
</dbReference>